<feature type="region of interest" description="Disordered" evidence="1">
    <location>
        <begin position="422"/>
        <end position="532"/>
    </location>
</feature>
<dbReference type="RefSeq" id="XP_007710510.1">
    <property type="nucleotide sequence ID" value="XM_007712320.1"/>
</dbReference>
<evidence type="ECO:0000256" key="1">
    <source>
        <dbReference type="SAM" id="MobiDB-lite"/>
    </source>
</evidence>
<dbReference type="OrthoDB" id="5081713at2759"/>
<dbReference type="KEGG" id="bze:COCCADRAFT_91476"/>
<evidence type="ECO:0000313" key="3">
    <source>
        <dbReference type="Proteomes" id="UP000053841"/>
    </source>
</evidence>
<name>W6Y6G2_COCC2</name>
<keyword evidence="3" id="KW-1185">Reference proteome</keyword>
<sequence length="566" mass="64785">MSLSNPSTKKPRISGQTLAENNIFFYSEVHYPHKLMKWLQPIRQLLIRRRTKIPCNIRDELRDELENFRDLDKNEYNNMTNTKSFESSVDRWDLQPNDEDFETASPGTNLFGRADTINLRVRKELESCFDISQKFVKLRGDQEFEREWQNVLQEHIFTVYRSDEAGSDSFNNMLLRLTRHQEIHWTEFQQSSSFGFRDSKNTLTYPIPDFTYGFPIIDTTDPVYKPYLTHPWTENFSLPTLNKLRKDSGVLSSPRKALGRWDPSEPTRDQMRGPDLMCFPWAVVEVKSAIVDGDPERMCYCQAANASAAALSLREKLLLASKKNEPNPEALVIFSFTCVGTHVKLWLTYRRPKKIVMRCIWATSLEISWGVFVLRMVLKNMHEWVNQAVRPELSRWIEGARGYPNPRGFLSPGGDLVVLSKRAASHEPHSKPLTDSPVLRKSHSSQKDAAQHSQETSRMIRSRAPSPTSSNFPSAIRGRAEANGVGCDNDDEYNSGGKDEQAIQDSPDEGYHSSPKKSIKKKATTRPSWKSKHDISCNCGNRGCFKIDNEVIVNALSLISLSDTKR</sequence>
<organism evidence="2 3">
    <name type="scientific">Cochliobolus carbonum (strain 26-R-13)</name>
    <name type="common">Maize leaf spot fungus</name>
    <name type="synonym">Bipolaris zeicola</name>
    <dbReference type="NCBI Taxonomy" id="930089"/>
    <lineage>
        <taxon>Eukaryota</taxon>
        <taxon>Fungi</taxon>
        <taxon>Dikarya</taxon>
        <taxon>Ascomycota</taxon>
        <taxon>Pezizomycotina</taxon>
        <taxon>Dothideomycetes</taxon>
        <taxon>Pleosporomycetidae</taxon>
        <taxon>Pleosporales</taxon>
        <taxon>Pleosporineae</taxon>
        <taxon>Pleosporaceae</taxon>
        <taxon>Bipolaris</taxon>
    </lineage>
</organism>
<dbReference type="STRING" id="930089.W6Y6G2"/>
<gene>
    <name evidence="2" type="ORF">COCCADRAFT_91476</name>
</gene>
<dbReference type="Proteomes" id="UP000053841">
    <property type="component" value="Unassembled WGS sequence"/>
</dbReference>
<reference evidence="2 3" key="1">
    <citation type="journal article" date="2013" name="PLoS Genet.">
        <title>Comparative genome structure, secondary metabolite, and effector coding capacity across Cochliobolus pathogens.</title>
        <authorList>
            <person name="Condon B.J."/>
            <person name="Leng Y."/>
            <person name="Wu D."/>
            <person name="Bushley K.E."/>
            <person name="Ohm R.A."/>
            <person name="Otillar R."/>
            <person name="Martin J."/>
            <person name="Schackwitz W."/>
            <person name="Grimwood J."/>
            <person name="MohdZainudin N."/>
            <person name="Xue C."/>
            <person name="Wang R."/>
            <person name="Manning V.A."/>
            <person name="Dhillon B."/>
            <person name="Tu Z.J."/>
            <person name="Steffenson B.J."/>
            <person name="Salamov A."/>
            <person name="Sun H."/>
            <person name="Lowry S."/>
            <person name="LaButti K."/>
            <person name="Han J."/>
            <person name="Copeland A."/>
            <person name="Lindquist E."/>
            <person name="Barry K."/>
            <person name="Schmutz J."/>
            <person name="Baker S.E."/>
            <person name="Ciuffetti L.M."/>
            <person name="Grigoriev I.V."/>
            <person name="Zhong S."/>
            <person name="Turgeon B.G."/>
        </authorList>
    </citation>
    <scope>NUCLEOTIDE SEQUENCE [LARGE SCALE GENOMIC DNA]</scope>
    <source>
        <strain evidence="2 3">26-R-13</strain>
    </source>
</reference>
<evidence type="ECO:0000313" key="2">
    <source>
        <dbReference type="EMBL" id="EUC35147.1"/>
    </source>
</evidence>
<dbReference type="eggNOG" id="ENOG502SUM9">
    <property type="taxonomic scope" value="Eukaryota"/>
</dbReference>
<dbReference type="HOGENOM" id="CLU_481442_0_0_1"/>
<dbReference type="EMBL" id="KI964579">
    <property type="protein sequence ID" value="EUC35147.1"/>
    <property type="molecule type" value="Genomic_DNA"/>
</dbReference>
<accession>W6Y6G2</accession>
<protein>
    <submittedName>
        <fullName evidence="2">Uncharacterized protein</fullName>
    </submittedName>
</protein>
<proteinExistence type="predicted"/>
<dbReference type="AlphaFoldDB" id="W6Y6G2"/>
<feature type="compositionally biased region" description="Basic residues" evidence="1">
    <location>
        <begin position="514"/>
        <end position="524"/>
    </location>
</feature>
<dbReference type="GeneID" id="19153187"/>
<feature type="compositionally biased region" description="Polar residues" evidence="1">
    <location>
        <begin position="451"/>
        <end position="473"/>
    </location>
</feature>